<gene>
    <name evidence="1" type="ORF">Tco_1054266</name>
</gene>
<organism evidence="1 2">
    <name type="scientific">Tanacetum coccineum</name>
    <dbReference type="NCBI Taxonomy" id="301880"/>
    <lineage>
        <taxon>Eukaryota</taxon>
        <taxon>Viridiplantae</taxon>
        <taxon>Streptophyta</taxon>
        <taxon>Embryophyta</taxon>
        <taxon>Tracheophyta</taxon>
        <taxon>Spermatophyta</taxon>
        <taxon>Magnoliopsida</taxon>
        <taxon>eudicotyledons</taxon>
        <taxon>Gunneridae</taxon>
        <taxon>Pentapetalae</taxon>
        <taxon>asterids</taxon>
        <taxon>campanulids</taxon>
        <taxon>Asterales</taxon>
        <taxon>Asteraceae</taxon>
        <taxon>Asteroideae</taxon>
        <taxon>Anthemideae</taxon>
        <taxon>Anthemidinae</taxon>
        <taxon>Tanacetum</taxon>
    </lineage>
</organism>
<reference evidence="1" key="1">
    <citation type="journal article" date="2022" name="Int. J. Mol. Sci.">
        <title>Draft Genome of Tanacetum Coccineum: Genomic Comparison of Closely Related Tanacetum-Family Plants.</title>
        <authorList>
            <person name="Yamashiro T."/>
            <person name="Shiraishi A."/>
            <person name="Nakayama K."/>
            <person name="Satake H."/>
        </authorList>
    </citation>
    <scope>NUCLEOTIDE SEQUENCE</scope>
</reference>
<proteinExistence type="predicted"/>
<accession>A0ABQ5GX67</accession>
<dbReference type="EMBL" id="BQNB010018942">
    <property type="protein sequence ID" value="GJT79924.1"/>
    <property type="molecule type" value="Genomic_DNA"/>
</dbReference>
<keyword evidence="2" id="KW-1185">Reference proteome</keyword>
<evidence type="ECO:0000313" key="1">
    <source>
        <dbReference type="EMBL" id="GJT79924.1"/>
    </source>
</evidence>
<sequence>MTADLPSLHYSRSSTLCVRIMEMELDIKNMTLSEYWEYEAEKERQLRDNVRSKRSLTNYDEADFVSFH</sequence>
<protein>
    <submittedName>
        <fullName evidence="1">Uncharacterized protein</fullName>
    </submittedName>
</protein>
<name>A0ABQ5GX67_9ASTR</name>
<comment type="caution">
    <text evidence="1">The sequence shown here is derived from an EMBL/GenBank/DDBJ whole genome shotgun (WGS) entry which is preliminary data.</text>
</comment>
<dbReference type="Proteomes" id="UP001151760">
    <property type="component" value="Unassembled WGS sequence"/>
</dbReference>
<evidence type="ECO:0000313" key="2">
    <source>
        <dbReference type="Proteomes" id="UP001151760"/>
    </source>
</evidence>
<reference evidence="1" key="2">
    <citation type="submission" date="2022-01" db="EMBL/GenBank/DDBJ databases">
        <authorList>
            <person name="Yamashiro T."/>
            <person name="Shiraishi A."/>
            <person name="Satake H."/>
            <person name="Nakayama K."/>
        </authorList>
    </citation>
    <scope>NUCLEOTIDE SEQUENCE</scope>
</reference>